<name>A0A4Y7SBB8_COPMI</name>
<sequence length="243" mass="26891">IVDKATGTVLVVLAGRPDDLGYVECSERVMEAILRAGDMADFTASERNHRRSEDSAAVNIGVYYGGGTGAPCNLDHGKRSDAMRELVANPDVSRMAAFADAAFKLWMPKVYNDVNSTLNKLYEHDRSLTKNWKANTYPCAAFNFGPRVRCKPHKDFGNAPQTFCAVQASGRFNPMRGGHLIIKELKIFIRFPAASTILIPSALLTHSNTPVGAHEIRFSFTQFVPGGLLRYVHNGFKTERRLK</sequence>
<protein>
    <recommendedName>
        <fullName evidence="3">Prolyl 4-hydroxylase alpha subunit Fe(2+) 2OG dioxygenase domain-containing protein</fullName>
    </recommendedName>
</protein>
<gene>
    <name evidence="1" type="ORF">FA13DRAFT_1570456</name>
</gene>
<evidence type="ECO:0008006" key="3">
    <source>
        <dbReference type="Google" id="ProtNLM"/>
    </source>
</evidence>
<dbReference type="STRING" id="71717.A0A4Y7SBB8"/>
<evidence type="ECO:0000313" key="2">
    <source>
        <dbReference type="Proteomes" id="UP000298030"/>
    </source>
</evidence>
<feature type="non-terminal residue" evidence="1">
    <location>
        <position position="243"/>
    </location>
</feature>
<keyword evidence="2" id="KW-1185">Reference proteome</keyword>
<organism evidence="1 2">
    <name type="scientific">Coprinellus micaceus</name>
    <name type="common">Glistening ink-cap mushroom</name>
    <name type="synonym">Coprinus micaceus</name>
    <dbReference type="NCBI Taxonomy" id="71717"/>
    <lineage>
        <taxon>Eukaryota</taxon>
        <taxon>Fungi</taxon>
        <taxon>Dikarya</taxon>
        <taxon>Basidiomycota</taxon>
        <taxon>Agaricomycotina</taxon>
        <taxon>Agaricomycetes</taxon>
        <taxon>Agaricomycetidae</taxon>
        <taxon>Agaricales</taxon>
        <taxon>Agaricineae</taxon>
        <taxon>Psathyrellaceae</taxon>
        <taxon>Coprinellus</taxon>
    </lineage>
</organism>
<dbReference type="Proteomes" id="UP000298030">
    <property type="component" value="Unassembled WGS sequence"/>
</dbReference>
<dbReference type="AlphaFoldDB" id="A0A4Y7SBB8"/>
<comment type="caution">
    <text evidence="1">The sequence shown here is derived from an EMBL/GenBank/DDBJ whole genome shotgun (WGS) entry which is preliminary data.</text>
</comment>
<reference evidence="1 2" key="1">
    <citation type="journal article" date="2019" name="Nat. Ecol. Evol.">
        <title>Megaphylogeny resolves global patterns of mushroom evolution.</title>
        <authorList>
            <person name="Varga T."/>
            <person name="Krizsan K."/>
            <person name="Foldi C."/>
            <person name="Dima B."/>
            <person name="Sanchez-Garcia M."/>
            <person name="Sanchez-Ramirez S."/>
            <person name="Szollosi G.J."/>
            <person name="Szarkandi J.G."/>
            <person name="Papp V."/>
            <person name="Albert L."/>
            <person name="Andreopoulos W."/>
            <person name="Angelini C."/>
            <person name="Antonin V."/>
            <person name="Barry K.W."/>
            <person name="Bougher N.L."/>
            <person name="Buchanan P."/>
            <person name="Buyck B."/>
            <person name="Bense V."/>
            <person name="Catcheside P."/>
            <person name="Chovatia M."/>
            <person name="Cooper J."/>
            <person name="Damon W."/>
            <person name="Desjardin D."/>
            <person name="Finy P."/>
            <person name="Geml J."/>
            <person name="Haridas S."/>
            <person name="Hughes K."/>
            <person name="Justo A."/>
            <person name="Karasinski D."/>
            <person name="Kautmanova I."/>
            <person name="Kiss B."/>
            <person name="Kocsube S."/>
            <person name="Kotiranta H."/>
            <person name="LaButti K.M."/>
            <person name="Lechner B.E."/>
            <person name="Liimatainen K."/>
            <person name="Lipzen A."/>
            <person name="Lukacs Z."/>
            <person name="Mihaltcheva S."/>
            <person name="Morgado L.N."/>
            <person name="Niskanen T."/>
            <person name="Noordeloos M.E."/>
            <person name="Ohm R.A."/>
            <person name="Ortiz-Santana B."/>
            <person name="Ovrebo C."/>
            <person name="Racz N."/>
            <person name="Riley R."/>
            <person name="Savchenko A."/>
            <person name="Shiryaev A."/>
            <person name="Soop K."/>
            <person name="Spirin V."/>
            <person name="Szebenyi C."/>
            <person name="Tomsovsky M."/>
            <person name="Tulloss R.E."/>
            <person name="Uehling J."/>
            <person name="Grigoriev I.V."/>
            <person name="Vagvolgyi C."/>
            <person name="Papp T."/>
            <person name="Martin F.M."/>
            <person name="Miettinen O."/>
            <person name="Hibbett D.S."/>
            <person name="Nagy L.G."/>
        </authorList>
    </citation>
    <scope>NUCLEOTIDE SEQUENCE [LARGE SCALE GENOMIC DNA]</scope>
    <source>
        <strain evidence="1 2">FP101781</strain>
    </source>
</reference>
<dbReference type="Gene3D" id="3.60.130.30">
    <property type="match status" value="1"/>
</dbReference>
<accession>A0A4Y7SBB8</accession>
<evidence type="ECO:0000313" key="1">
    <source>
        <dbReference type="EMBL" id="TEB18805.1"/>
    </source>
</evidence>
<dbReference type="OrthoDB" id="3020801at2759"/>
<proteinExistence type="predicted"/>
<dbReference type="EMBL" id="QPFP01000226">
    <property type="protein sequence ID" value="TEB18805.1"/>
    <property type="molecule type" value="Genomic_DNA"/>
</dbReference>
<feature type="non-terminal residue" evidence="1">
    <location>
        <position position="1"/>
    </location>
</feature>